<protein>
    <submittedName>
        <fullName evidence="3">Xylanase</fullName>
    </submittedName>
</protein>
<evidence type="ECO:0000256" key="2">
    <source>
        <dbReference type="SAM" id="SignalP"/>
    </source>
</evidence>
<dbReference type="InterPro" id="IPR010846">
    <property type="entry name" value="AmiA-like"/>
</dbReference>
<dbReference type="Gene3D" id="1.10.3670.10">
    <property type="entry name" value="Putative xylanase like domain"/>
    <property type="match status" value="1"/>
</dbReference>
<dbReference type="SUPFAM" id="SSF54001">
    <property type="entry name" value="Cysteine proteinases"/>
    <property type="match status" value="1"/>
</dbReference>
<evidence type="ECO:0000256" key="1">
    <source>
        <dbReference type="SAM" id="MobiDB-lite"/>
    </source>
</evidence>
<accession>A0A096AUW1</accession>
<feature type="chain" id="PRO_5001924188" evidence="2">
    <location>
        <begin position="22"/>
        <end position="313"/>
    </location>
</feature>
<dbReference type="Gene3D" id="2.30.260.10">
    <property type="entry name" value="putative xylanase like domain"/>
    <property type="match status" value="1"/>
</dbReference>
<sequence>MKRLYSAVVFLIMLVACNAKAPNPENHPKQTTTSVPQKTKKLQPKSVKSNALNAQVERLLAEFLPLKDKLTNEELILKVARYFIGIPYVAHTLDRNPNEQLVVNLKEMDCTTYLENVIAIVFCVKNSQSTLQDFTNMLQKIRYQGGILAYENRLHYYQWWVTDNEKMGFLTEISAPNPPFAATQRLKINYMSENFMAYDMLKNNPERIAKVKKKEDATNGKIVNYIPKSEIKNTQLLRQIIHDGDIIALVTNKRNLDTTHLGIAVWHKDGLHLLNASSLQKNKKAVVEPTETLYDYLKTRPYNIGIRVARLKL</sequence>
<organism evidence="3 4">
    <name type="scientific">Prevotella disiens DNF00882</name>
    <dbReference type="NCBI Taxonomy" id="1401075"/>
    <lineage>
        <taxon>Bacteria</taxon>
        <taxon>Pseudomonadati</taxon>
        <taxon>Bacteroidota</taxon>
        <taxon>Bacteroidia</taxon>
        <taxon>Bacteroidales</taxon>
        <taxon>Prevotellaceae</taxon>
        <taxon>Prevotella</taxon>
    </lineage>
</organism>
<dbReference type="GO" id="GO:0045493">
    <property type="term" value="P:xylan catabolic process"/>
    <property type="evidence" value="ECO:0007669"/>
    <property type="project" value="UniProtKB-KW"/>
</dbReference>
<reference evidence="3 4" key="1">
    <citation type="submission" date="2014-07" db="EMBL/GenBank/DDBJ databases">
        <authorList>
            <person name="McCorrison J."/>
            <person name="Sanka R."/>
            <person name="Torralba M."/>
            <person name="Gillis M."/>
            <person name="Haft D.H."/>
            <person name="Methe B."/>
            <person name="Sutton G."/>
            <person name="Nelson K.E."/>
        </authorList>
    </citation>
    <scope>NUCLEOTIDE SEQUENCE [LARGE SCALE GENOMIC DNA]</scope>
    <source>
        <strain evidence="3 4">DNF00882</strain>
    </source>
</reference>
<keyword evidence="3" id="KW-0119">Carbohydrate metabolism</keyword>
<dbReference type="RefSeq" id="WP_036881848.1">
    <property type="nucleotide sequence ID" value="NZ_JRNR01000002.1"/>
</dbReference>
<dbReference type="Proteomes" id="UP000029538">
    <property type="component" value="Unassembled WGS sequence"/>
</dbReference>
<evidence type="ECO:0000313" key="4">
    <source>
        <dbReference type="Proteomes" id="UP000029538"/>
    </source>
</evidence>
<proteinExistence type="predicted"/>
<name>A0A096AUW1_9BACT</name>
<dbReference type="GO" id="GO:0016798">
    <property type="term" value="F:hydrolase activity, acting on glycosyl bonds"/>
    <property type="evidence" value="ECO:0007669"/>
    <property type="project" value="UniProtKB-KW"/>
</dbReference>
<keyword evidence="3" id="KW-0378">Hydrolase</keyword>
<gene>
    <name evidence="3" type="ORF">HMPREF0654_00260</name>
</gene>
<evidence type="ECO:0000313" key="3">
    <source>
        <dbReference type="EMBL" id="KGF50546.1"/>
    </source>
</evidence>
<keyword evidence="3" id="KW-0326">Glycosidase</keyword>
<feature type="signal peptide" evidence="2">
    <location>
        <begin position="1"/>
        <end position="21"/>
    </location>
</feature>
<keyword evidence="3" id="KW-0858">Xylan degradation</keyword>
<dbReference type="InterPro" id="IPR038765">
    <property type="entry name" value="Papain-like_cys_pep_sf"/>
</dbReference>
<comment type="caution">
    <text evidence="3">The sequence shown here is derived from an EMBL/GenBank/DDBJ whole genome shotgun (WGS) entry which is preliminary data.</text>
</comment>
<feature type="region of interest" description="Disordered" evidence="1">
    <location>
        <begin position="22"/>
        <end position="42"/>
    </location>
</feature>
<dbReference type="AlphaFoldDB" id="A0A096AUW1"/>
<dbReference type="EMBL" id="JRNR01000002">
    <property type="protein sequence ID" value="KGF50546.1"/>
    <property type="molecule type" value="Genomic_DNA"/>
</dbReference>
<dbReference type="Pfam" id="PF07313">
    <property type="entry name" value="AmiA-like"/>
    <property type="match status" value="1"/>
</dbReference>
<keyword evidence="2" id="KW-0732">Signal</keyword>
<keyword evidence="3" id="KW-0624">Polysaccharide degradation</keyword>
<dbReference type="PROSITE" id="PS51257">
    <property type="entry name" value="PROKAR_LIPOPROTEIN"/>
    <property type="match status" value="1"/>
</dbReference>